<dbReference type="InterPro" id="IPR032872">
    <property type="entry name" value="WAK_assoc_C"/>
</dbReference>
<sequence>MHTLLLQSLFPLLLITSFLSINVELSLSQDNEQFTNCSEAINCGGIGGISYPFWGVNRANYCGLPGFEVKCVDNAPMINMSNINYRILKTKTNDSAPSVTVARQDYWGTFCPPTYVNTSINFSLFNYTSGLTNLTFYYECNTTIPEVLLGFSVTSQVCSTNNGDISVWPITRGLSLDPVAIGACKNKVIVPVFSTAAVALEANTTTIQDAVDGGFELGLEINNVQCNSCVESGGKCGLNTTTGGFSCFCLDQAYATSYFRDEGIHIHLLFFPTTLNSILSLSLSLSLSLKMNLYPLQKISFLLVITSTICLFYIPRSLGEEDDEQYLKCSASSQCANFPNIGYPFWGSSRPNYCGYPEFKLNCTGDAPVISFQDKDYRVLDINQSASTLRIARTDYWNNVCPVSPGNTTIEVNRVEYASDVQELLLFYDCPPLNIPLPSQLTSQFNCSINSTANYINYFVTQNLTNSGLANISDTFGTCHTTVTALVSQSAGENLAMNSTKDNLVAVLDSGFGLKWDASNNLCKQCNETGGQCGYNTSTAEFTCYCKDGPNPSNCAGPPPIHQLPFRKIASLELTLFDYTFEVDQESY</sequence>
<comment type="catalytic activity">
    <reaction evidence="6">
        <text>L-seryl-[protein] + ATP = O-phospho-L-seryl-[protein] + ADP + H(+)</text>
        <dbReference type="Rhea" id="RHEA:17989"/>
        <dbReference type="Rhea" id="RHEA-COMP:9863"/>
        <dbReference type="Rhea" id="RHEA-COMP:11604"/>
        <dbReference type="ChEBI" id="CHEBI:15378"/>
        <dbReference type="ChEBI" id="CHEBI:29999"/>
        <dbReference type="ChEBI" id="CHEBI:30616"/>
        <dbReference type="ChEBI" id="CHEBI:83421"/>
        <dbReference type="ChEBI" id="CHEBI:456216"/>
        <dbReference type="EC" id="2.7.11.1"/>
    </reaction>
</comment>
<dbReference type="GO" id="GO:0004674">
    <property type="term" value="F:protein serine/threonine kinase activity"/>
    <property type="evidence" value="ECO:0007669"/>
    <property type="project" value="UniProtKB-EC"/>
</dbReference>
<dbReference type="InterPro" id="IPR025287">
    <property type="entry name" value="WAK_GUB"/>
</dbReference>
<feature type="domain" description="Wall-associated receptor kinase galacturonan-binding" evidence="8">
    <location>
        <begin position="37"/>
        <end position="95"/>
    </location>
</feature>
<evidence type="ECO:0000256" key="2">
    <source>
        <dbReference type="ARBA" id="ARBA00012513"/>
    </source>
</evidence>
<evidence type="ECO:0000313" key="11">
    <source>
        <dbReference type="Proteomes" id="UP000006882"/>
    </source>
</evidence>
<dbReference type="GO" id="GO:0016020">
    <property type="term" value="C:membrane"/>
    <property type="evidence" value="ECO:0007669"/>
    <property type="project" value="UniProtKB-SubCell"/>
</dbReference>
<dbReference type="PANTHER" id="PTHR33138">
    <property type="entry name" value="OS01G0690200 PROTEIN"/>
    <property type="match status" value="1"/>
</dbReference>
<keyword evidence="11" id="KW-1185">Reference proteome</keyword>
<keyword evidence="4" id="KW-0325">Glycoprotein</keyword>
<proteinExistence type="predicted"/>
<evidence type="ECO:0000256" key="7">
    <source>
        <dbReference type="SAM" id="SignalP"/>
    </source>
</evidence>
<dbReference type="Pfam" id="PF14380">
    <property type="entry name" value="WAK_assoc"/>
    <property type="match status" value="2"/>
</dbReference>
<name>A0A251Q0G4_PRUPE</name>
<feature type="domain" description="Wall-associated receptor kinase C-terminal" evidence="9">
    <location>
        <begin position="446"/>
        <end position="549"/>
    </location>
</feature>
<evidence type="ECO:0000256" key="5">
    <source>
        <dbReference type="ARBA" id="ARBA00047899"/>
    </source>
</evidence>
<evidence type="ECO:0000256" key="1">
    <source>
        <dbReference type="ARBA" id="ARBA00004167"/>
    </source>
</evidence>
<organism evidence="10 11">
    <name type="scientific">Prunus persica</name>
    <name type="common">Peach</name>
    <name type="synonym">Amygdalus persica</name>
    <dbReference type="NCBI Taxonomy" id="3760"/>
    <lineage>
        <taxon>Eukaryota</taxon>
        <taxon>Viridiplantae</taxon>
        <taxon>Streptophyta</taxon>
        <taxon>Embryophyta</taxon>
        <taxon>Tracheophyta</taxon>
        <taxon>Spermatophyta</taxon>
        <taxon>Magnoliopsida</taxon>
        <taxon>eudicotyledons</taxon>
        <taxon>Gunneridae</taxon>
        <taxon>Pentapetalae</taxon>
        <taxon>rosids</taxon>
        <taxon>fabids</taxon>
        <taxon>Rosales</taxon>
        <taxon>Rosaceae</taxon>
        <taxon>Amygdaloideae</taxon>
        <taxon>Amygdaleae</taxon>
        <taxon>Prunus</taxon>
    </lineage>
</organism>
<gene>
    <name evidence="10" type="ORF">PRUPE_3G146600</name>
</gene>
<comment type="catalytic activity">
    <reaction evidence="5">
        <text>L-threonyl-[protein] + ATP = O-phospho-L-threonyl-[protein] + ADP + H(+)</text>
        <dbReference type="Rhea" id="RHEA:46608"/>
        <dbReference type="Rhea" id="RHEA-COMP:11060"/>
        <dbReference type="Rhea" id="RHEA-COMP:11605"/>
        <dbReference type="ChEBI" id="CHEBI:15378"/>
        <dbReference type="ChEBI" id="CHEBI:30013"/>
        <dbReference type="ChEBI" id="CHEBI:30616"/>
        <dbReference type="ChEBI" id="CHEBI:61977"/>
        <dbReference type="ChEBI" id="CHEBI:456216"/>
        <dbReference type="EC" id="2.7.11.1"/>
    </reaction>
</comment>
<feature type="domain" description="Wall-associated receptor kinase galacturonan-binding" evidence="8">
    <location>
        <begin position="329"/>
        <end position="393"/>
    </location>
</feature>
<feature type="chain" id="PRO_5012738726" description="non-specific serine/threonine protein kinase" evidence="7">
    <location>
        <begin position="21"/>
        <end position="588"/>
    </location>
</feature>
<dbReference type="Gramene" id="ONI17222">
    <property type="protein sequence ID" value="ONI17222"/>
    <property type="gene ID" value="PRUPE_3G146600"/>
</dbReference>
<dbReference type="STRING" id="3760.A0A251Q0G4"/>
<dbReference type="Pfam" id="PF13947">
    <property type="entry name" value="GUB_WAK_bind"/>
    <property type="match status" value="2"/>
</dbReference>
<evidence type="ECO:0000256" key="3">
    <source>
        <dbReference type="ARBA" id="ARBA00022729"/>
    </source>
</evidence>
<evidence type="ECO:0000259" key="9">
    <source>
        <dbReference type="Pfam" id="PF14380"/>
    </source>
</evidence>
<dbReference type="AlphaFoldDB" id="A0A251Q0G4"/>
<evidence type="ECO:0000256" key="6">
    <source>
        <dbReference type="ARBA" id="ARBA00048679"/>
    </source>
</evidence>
<keyword evidence="3 7" id="KW-0732">Signal</keyword>
<dbReference type="GO" id="GO:0030247">
    <property type="term" value="F:polysaccharide binding"/>
    <property type="evidence" value="ECO:0007669"/>
    <property type="project" value="InterPro"/>
</dbReference>
<dbReference type="Proteomes" id="UP000006882">
    <property type="component" value="Chromosome G3"/>
</dbReference>
<dbReference type="eggNOG" id="KOG1187">
    <property type="taxonomic scope" value="Eukaryota"/>
</dbReference>
<comment type="subcellular location">
    <subcellularLocation>
        <location evidence="1">Membrane</location>
        <topology evidence="1">Single-pass membrane protein</topology>
    </subcellularLocation>
</comment>
<evidence type="ECO:0000259" key="8">
    <source>
        <dbReference type="Pfam" id="PF13947"/>
    </source>
</evidence>
<dbReference type="EMBL" id="CM007653">
    <property type="protein sequence ID" value="ONI17222.1"/>
    <property type="molecule type" value="Genomic_DNA"/>
</dbReference>
<protein>
    <recommendedName>
        <fullName evidence="2">non-specific serine/threonine protein kinase</fullName>
        <ecNumber evidence="2">2.7.11.1</ecNumber>
    </recommendedName>
</protein>
<evidence type="ECO:0000256" key="4">
    <source>
        <dbReference type="ARBA" id="ARBA00023180"/>
    </source>
</evidence>
<feature type="signal peptide" evidence="7">
    <location>
        <begin position="1"/>
        <end position="20"/>
    </location>
</feature>
<accession>A0A251Q0G4</accession>
<reference evidence="10 11" key="1">
    <citation type="journal article" date="2013" name="Nat. Genet.">
        <title>The high-quality draft genome of peach (Prunus persica) identifies unique patterns of genetic diversity, domestication and genome evolution.</title>
        <authorList>
            <consortium name="International Peach Genome Initiative"/>
            <person name="Verde I."/>
            <person name="Abbott A.G."/>
            <person name="Scalabrin S."/>
            <person name="Jung S."/>
            <person name="Shu S."/>
            <person name="Marroni F."/>
            <person name="Zhebentyayeva T."/>
            <person name="Dettori M.T."/>
            <person name="Grimwood J."/>
            <person name="Cattonaro F."/>
            <person name="Zuccolo A."/>
            <person name="Rossini L."/>
            <person name="Jenkins J."/>
            <person name="Vendramin E."/>
            <person name="Meisel L.A."/>
            <person name="Decroocq V."/>
            <person name="Sosinski B."/>
            <person name="Prochnik S."/>
            <person name="Mitros T."/>
            <person name="Policriti A."/>
            <person name="Cipriani G."/>
            <person name="Dondini L."/>
            <person name="Ficklin S."/>
            <person name="Goodstein D.M."/>
            <person name="Xuan P."/>
            <person name="Del Fabbro C."/>
            <person name="Aramini V."/>
            <person name="Copetti D."/>
            <person name="Gonzalez S."/>
            <person name="Horner D.S."/>
            <person name="Falchi R."/>
            <person name="Lucas S."/>
            <person name="Mica E."/>
            <person name="Maldonado J."/>
            <person name="Lazzari B."/>
            <person name="Bielenberg D."/>
            <person name="Pirona R."/>
            <person name="Miculan M."/>
            <person name="Barakat A."/>
            <person name="Testolin R."/>
            <person name="Stella A."/>
            <person name="Tartarini S."/>
            <person name="Tonutti P."/>
            <person name="Arus P."/>
            <person name="Orellana A."/>
            <person name="Wells C."/>
            <person name="Main D."/>
            <person name="Vizzotto G."/>
            <person name="Silva H."/>
            <person name="Salamini F."/>
            <person name="Schmutz J."/>
            <person name="Morgante M."/>
            <person name="Rokhsar D.S."/>
        </authorList>
    </citation>
    <scope>NUCLEOTIDE SEQUENCE [LARGE SCALE GENOMIC DNA]</scope>
    <source>
        <strain evidence="11">cv. Nemared</strain>
    </source>
</reference>
<dbReference type="EC" id="2.7.11.1" evidence="2"/>
<evidence type="ECO:0000313" key="10">
    <source>
        <dbReference type="EMBL" id="ONI17222.1"/>
    </source>
</evidence>
<dbReference type="PANTHER" id="PTHR33138:SF72">
    <property type="entry name" value="WALL-ASSOCIATED RECEPTOR KINASE CARBOXY-TERMINAL PROTEIN"/>
    <property type="match status" value="1"/>
</dbReference>
<feature type="domain" description="Wall-associated receptor kinase C-terminal" evidence="9">
    <location>
        <begin position="181"/>
        <end position="252"/>
    </location>
</feature>